<keyword evidence="3" id="KW-1185">Reference proteome</keyword>
<evidence type="ECO:0000313" key="3">
    <source>
        <dbReference type="Proteomes" id="UP001176961"/>
    </source>
</evidence>
<feature type="chain" id="PRO_5041402924" evidence="1">
    <location>
        <begin position="21"/>
        <end position="66"/>
    </location>
</feature>
<reference evidence="2" key="1">
    <citation type="submission" date="2023-07" db="EMBL/GenBank/DDBJ databases">
        <authorList>
            <consortium name="CYATHOMIX"/>
        </authorList>
    </citation>
    <scope>NUCLEOTIDE SEQUENCE</scope>
    <source>
        <strain evidence="2">N/A</strain>
    </source>
</reference>
<dbReference type="EMBL" id="CATQJL010000112">
    <property type="protein sequence ID" value="CAJ0595536.1"/>
    <property type="molecule type" value="Genomic_DNA"/>
</dbReference>
<organism evidence="2 3">
    <name type="scientific">Cylicocyclus nassatus</name>
    <name type="common">Nematode worm</name>
    <dbReference type="NCBI Taxonomy" id="53992"/>
    <lineage>
        <taxon>Eukaryota</taxon>
        <taxon>Metazoa</taxon>
        <taxon>Ecdysozoa</taxon>
        <taxon>Nematoda</taxon>
        <taxon>Chromadorea</taxon>
        <taxon>Rhabditida</taxon>
        <taxon>Rhabditina</taxon>
        <taxon>Rhabditomorpha</taxon>
        <taxon>Strongyloidea</taxon>
        <taxon>Strongylidae</taxon>
        <taxon>Cylicocyclus</taxon>
    </lineage>
</organism>
<accession>A0AA36M2Q4</accession>
<dbReference type="AlphaFoldDB" id="A0AA36M2Q4"/>
<gene>
    <name evidence="2" type="ORF">CYNAS_LOCUS7519</name>
</gene>
<name>A0AA36M2Q4_CYLNA</name>
<evidence type="ECO:0000256" key="1">
    <source>
        <dbReference type="SAM" id="SignalP"/>
    </source>
</evidence>
<keyword evidence="1" id="KW-0732">Signal</keyword>
<protein>
    <submittedName>
        <fullName evidence="2">Uncharacterized protein</fullName>
    </submittedName>
</protein>
<feature type="signal peptide" evidence="1">
    <location>
        <begin position="1"/>
        <end position="20"/>
    </location>
</feature>
<comment type="caution">
    <text evidence="2">The sequence shown here is derived from an EMBL/GenBank/DDBJ whole genome shotgun (WGS) entry which is preliminary data.</text>
</comment>
<sequence length="66" mass="7387">MNLFLFTFLLFSFLTGGAKSFSTSFVGSCDLKKCQLKCKAKGTKGICIFNWNKDMGRRPYVGCKCV</sequence>
<proteinExistence type="predicted"/>
<dbReference type="Proteomes" id="UP001176961">
    <property type="component" value="Unassembled WGS sequence"/>
</dbReference>
<evidence type="ECO:0000313" key="2">
    <source>
        <dbReference type="EMBL" id="CAJ0595536.1"/>
    </source>
</evidence>